<dbReference type="Proteomes" id="UP000441208">
    <property type="component" value="Unassembled WGS sequence"/>
</dbReference>
<evidence type="ECO:0000313" key="5">
    <source>
        <dbReference type="EMBL" id="KAE9266391.1"/>
    </source>
</evidence>
<sequence>MVAAGMGDSSTAGIAAAGTAKAAWQDGEHGGGTGNRRAAFREPQRHGERSGSGDSESSMTSMAAAVMEKSSTASIAAARVRISSLVAALAATVDASRATA</sequence>
<evidence type="ECO:0000313" key="4">
    <source>
        <dbReference type="EMBL" id="KAE9063263.1"/>
    </source>
</evidence>
<evidence type="ECO:0000313" key="2">
    <source>
        <dbReference type="EMBL" id="KAE8957840.1"/>
    </source>
</evidence>
<reference evidence="8 9" key="1">
    <citation type="submission" date="2018-09" db="EMBL/GenBank/DDBJ databases">
        <title>Genomic investigation of the strawberry pathogen Phytophthora fragariae indicates pathogenicity is determined by transcriptional variation in three key races.</title>
        <authorList>
            <person name="Adams T.M."/>
            <person name="Armitage A.D."/>
            <person name="Sobczyk M.K."/>
            <person name="Bates H.J."/>
            <person name="Dunwell J.M."/>
            <person name="Nellist C.F."/>
            <person name="Harrison R.J."/>
        </authorList>
    </citation>
    <scope>NUCLEOTIDE SEQUENCE [LARGE SCALE GENOMIC DNA]</scope>
    <source>
        <strain evidence="5 6">A4</strain>
        <strain evidence="4 7">NOV-71</strain>
        <strain evidence="3 9">ONT-3</strain>
        <strain evidence="2 8">SCRP245</strain>
    </source>
</reference>
<evidence type="ECO:0000256" key="1">
    <source>
        <dbReference type="SAM" id="MobiDB-lite"/>
    </source>
</evidence>
<dbReference type="EMBL" id="QXFW01007068">
    <property type="protein sequence ID" value="KAE8957840.1"/>
    <property type="molecule type" value="Genomic_DNA"/>
</dbReference>
<feature type="compositionally biased region" description="Low complexity" evidence="1">
    <location>
        <begin position="52"/>
        <end position="62"/>
    </location>
</feature>
<feature type="compositionally biased region" description="Basic and acidic residues" evidence="1">
    <location>
        <begin position="39"/>
        <end position="51"/>
    </location>
</feature>
<dbReference type="EMBL" id="QXFZ01004707">
    <property type="protein sequence ID" value="KAE9063263.1"/>
    <property type="molecule type" value="Genomic_DNA"/>
</dbReference>
<dbReference type="Proteomes" id="UP000437068">
    <property type="component" value="Unassembled WGS sequence"/>
</dbReference>
<protein>
    <submittedName>
        <fullName evidence="2">Uncharacterized protein</fullName>
    </submittedName>
</protein>
<proteinExistence type="predicted"/>
<accession>A0A6A3GMG6</accession>
<evidence type="ECO:0000313" key="9">
    <source>
        <dbReference type="Proteomes" id="UP000488956"/>
    </source>
</evidence>
<feature type="region of interest" description="Disordered" evidence="1">
    <location>
        <begin position="15"/>
        <end position="65"/>
    </location>
</feature>
<evidence type="ECO:0000313" key="7">
    <source>
        <dbReference type="Proteomes" id="UP000441208"/>
    </source>
</evidence>
<evidence type="ECO:0000313" key="6">
    <source>
        <dbReference type="Proteomes" id="UP000437068"/>
    </source>
</evidence>
<comment type="caution">
    <text evidence="2">The sequence shown here is derived from an EMBL/GenBank/DDBJ whole genome shotgun (WGS) entry which is preliminary data.</text>
</comment>
<dbReference type="AlphaFoldDB" id="A0A6A3GMG6"/>
<name>A0A6A3GMG6_9STRA</name>
<evidence type="ECO:0000313" key="3">
    <source>
        <dbReference type="EMBL" id="KAE9060545.1"/>
    </source>
</evidence>
<organism evidence="2 8">
    <name type="scientific">Phytophthora fragariae</name>
    <dbReference type="NCBI Taxonomy" id="53985"/>
    <lineage>
        <taxon>Eukaryota</taxon>
        <taxon>Sar</taxon>
        <taxon>Stramenopiles</taxon>
        <taxon>Oomycota</taxon>
        <taxon>Peronosporomycetes</taxon>
        <taxon>Peronosporales</taxon>
        <taxon>Peronosporaceae</taxon>
        <taxon>Phytophthora</taxon>
    </lineage>
</organism>
<evidence type="ECO:0000313" key="8">
    <source>
        <dbReference type="Proteomes" id="UP000460718"/>
    </source>
</evidence>
<dbReference type="Proteomes" id="UP000460718">
    <property type="component" value="Unassembled WGS sequence"/>
</dbReference>
<dbReference type="Proteomes" id="UP000488956">
    <property type="component" value="Unassembled WGS sequence"/>
</dbReference>
<dbReference type="EMBL" id="QXGE01005882">
    <property type="protein sequence ID" value="KAE9266391.1"/>
    <property type="molecule type" value="Genomic_DNA"/>
</dbReference>
<gene>
    <name evidence="5" type="ORF">PF001_g30500</name>
    <name evidence="4" type="ORF">PF007_g29606</name>
    <name evidence="3" type="ORF">PF010_g30177</name>
    <name evidence="2" type="ORF">PF011_g31001</name>
</gene>
<dbReference type="EMBL" id="QXFX01005520">
    <property type="protein sequence ID" value="KAE9060545.1"/>
    <property type="molecule type" value="Genomic_DNA"/>
</dbReference>